<keyword evidence="6" id="KW-0443">Lipid metabolism</keyword>
<dbReference type="GO" id="GO:0016042">
    <property type="term" value="P:lipid catabolic process"/>
    <property type="evidence" value="ECO:0007669"/>
    <property type="project" value="UniProtKB-KW"/>
</dbReference>
<dbReference type="Proteomes" id="UP000630936">
    <property type="component" value="Unassembled WGS sequence"/>
</dbReference>
<evidence type="ECO:0000256" key="3">
    <source>
        <dbReference type="ARBA" id="ARBA00012027"/>
    </source>
</evidence>
<dbReference type="SUPFAM" id="SSF56024">
    <property type="entry name" value="Phospholipase D/nuclease"/>
    <property type="match status" value="2"/>
</dbReference>
<feature type="domain" description="Phospholipase D-like" evidence="7">
    <location>
        <begin position="12"/>
        <end position="162"/>
    </location>
</feature>
<dbReference type="GO" id="GO:0004630">
    <property type="term" value="F:phospholipase D activity"/>
    <property type="evidence" value="ECO:0007669"/>
    <property type="project" value="UniProtKB-EC"/>
</dbReference>
<evidence type="ECO:0000259" key="7">
    <source>
        <dbReference type="Pfam" id="PF13091"/>
    </source>
</evidence>
<dbReference type="AlphaFoldDB" id="A0A918V008"/>
<feature type="domain" description="Phospholipase D-like" evidence="7">
    <location>
        <begin position="220"/>
        <end position="336"/>
    </location>
</feature>
<organism evidence="8 9">
    <name type="scientific">Streptomyces inusitatus</name>
    <dbReference type="NCBI Taxonomy" id="68221"/>
    <lineage>
        <taxon>Bacteria</taxon>
        <taxon>Bacillati</taxon>
        <taxon>Actinomycetota</taxon>
        <taxon>Actinomycetes</taxon>
        <taxon>Kitasatosporales</taxon>
        <taxon>Streptomycetaceae</taxon>
        <taxon>Streptomyces</taxon>
    </lineage>
</organism>
<comment type="catalytic activity">
    <reaction evidence="1">
        <text>a 1,2-diacyl-sn-glycero-3-phosphocholine + H2O = a 1,2-diacyl-sn-glycero-3-phosphate + choline + H(+)</text>
        <dbReference type="Rhea" id="RHEA:14445"/>
        <dbReference type="ChEBI" id="CHEBI:15354"/>
        <dbReference type="ChEBI" id="CHEBI:15377"/>
        <dbReference type="ChEBI" id="CHEBI:15378"/>
        <dbReference type="ChEBI" id="CHEBI:57643"/>
        <dbReference type="ChEBI" id="CHEBI:58608"/>
        <dbReference type="EC" id="3.1.4.4"/>
    </reaction>
</comment>
<evidence type="ECO:0000256" key="4">
    <source>
        <dbReference type="ARBA" id="ARBA00022801"/>
    </source>
</evidence>
<evidence type="ECO:0000256" key="5">
    <source>
        <dbReference type="ARBA" id="ARBA00022963"/>
    </source>
</evidence>
<dbReference type="EMBL" id="BMWG01000019">
    <property type="protein sequence ID" value="GGZ49937.1"/>
    <property type="molecule type" value="Genomic_DNA"/>
</dbReference>
<gene>
    <name evidence="8" type="ORF">GCM10010387_50300</name>
</gene>
<dbReference type="Gene3D" id="3.30.870.10">
    <property type="entry name" value="Endonuclease Chain A"/>
    <property type="match status" value="2"/>
</dbReference>
<reference evidence="8" key="1">
    <citation type="journal article" date="2014" name="Int. J. Syst. Evol. Microbiol.">
        <title>Complete genome sequence of Corynebacterium casei LMG S-19264T (=DSM 44701T), isolated from a smear-ripened cheese.</title>
        <authorList>
            <consortium name="US DOE Joint Genome Institute (JGI-PGF)"/>
            <person name="Walter F."/>
            <person name="Albersmeier A."/>
            <person name="Kalinowski J."/>
            <person name="Ruckert C."/>
        </authorList>
    </citation>
    <scope>NUCLEOTIDE SEQUENCE</scope>
    <source>
        <strain evidence="8">JCM 4988</strain>
    </source>
</reference>
<keyword evidence="5" id="KW-0442">Lipid degradation</keyword>
<dbReference type="PANTHER" id="PTHR43856">
    <property type="entry name" value="CARDIOLIPIN HYDROLASE"/>
    <property type="match status" value="1"/>
</dbReference>
<accession>A0A918V008</accession>
<dbReference type="PANTHER" id="PTHR43856:SF1">
    <property type="entry name" value="MITOCHONDRIAL CARDIOLIPIN HYDROLASE"/>
    <property type="match status" value="1"/>
</dbReference>
<proteinExistence type="inferred from homology"/>
<comment type="caution">
    <text evidence="8">The sequence shown here is derived from an EMBL/GenBank/DDBJ whole genome shotgun (WGS) entry which is preliminary data.</text>
</comment>
<comment type="similarity">
    <text evidence="2">Belongs to the phospholipase D family.</text>
</comment>
<dbReference type="EC" id="3.1.4.4" evidence="3"/>
<evidence type="ECO:0000256" key="1">
    <source>
        <dbReference type="ARBA" id="ARBA00000798"/>
    </source>
</evidence>
<reference evidence="8" key="2">
    <citation type="submission" date="2020-09" db="EMBL/GenBank/DDBJ databases">
        <authorList>
            <person name="Sun Q."/>
            <person name="Ohkuma M."/>
        </authorList>
    </citation>
    <scope>NUCLEOTIDE SEQUENCE</scope>
    <source>
        <strain evidence="8">JCM 4988</strain>
    </source>
</reference>
<dbReference type="InterPro" id="IPR051406">
    <property type="entry name" value="PLD_domain"/>
</dbReference>
<keyword evidence="4" id="KW-0378">Hydrolase</keyword>
<dbReference type="GO" id="GO:0016891">
    <property type="term" value="F:RNA endonuclease activity producing 5'-phosphomonoesters, hydrolytic mechanism"/>
    <property type="evidence" value="ECO:0007669"/>
    <property type="project" value="TreeGrafter"/>
</dbReference>
<evidence type="ECO:0000313" key="8">
    <source>
        <dbReference type="EMBL" id="GGZ49937.1"/>
    </source>
</evidence>
<protein>
    <recommendedName>
        <fullName evidence="3">phospholipase D</fullName>
        <ecNumber evidence="3">3.1.4.4</ecNumber>
    </recommendedName>
</protein>
<evidence type="ECO:0000256" key="2">
    <source>
        <dbReference type="ARBA" id="ARBA00008664"/>
    </source>
</evidence>
<dbReference type="InterPro" id="IPR025202">
    <property type="entry name" value="PLD-like_dom"/>
</dbReference>
<keyword evidence="9" id="KW-1185">Reference proteome</keyword>
<evidence type="ECO:0000256" key="6">
    <source>
        <dbReference type="ARBA" id="ARBA00023098"/>
    </source>
</evidence>
<name>A0A918V008_9ACTN</name>
<sequence>MHDGVVRHVSRVINAASPGATLSLTLYFFNRQEIVGALQTAAARGVRIQIVVDGDMVGNSWHQALKAIPSVKIVECDPRSSGDSPVRGCMSNRINSAPLDKRPINHNKFMTVSSVELTGGATAKNVLYVSSANLDYYGAYESALTISHAGLYRDYLRYFNDLMRHGESGRVNNNYGRTFTAGAHRVYTFPRREATGGPRSASNDPISTLLRNTTCGSSGETRIELANFRIQRRAVVRELIAARERGCRVRVVTGENGFAALKDLARAVPVRHCGHTAAGGVTMHEKFMIVRRGSQSTLYAGSQNLTYRGLRQNDEAILALRNHVVADPYQGRFNWLYRECKPIEFPASTTNLDEDTD</sequence>
<evidence type="ECO:0000313" key="9">
    <source>
        <dbReference type="Proteomes" id="UP000630936"/>
    </source>
</evidence>
<dbReference type="Pfam" id="PF13091">
    <property type="entry name" value="PLDc_2"/>
    <property type="match status" value="2"/>
</dbReference>